<organism evidence="3 4">
    <name type="scientific">Rhynchospora tenuis</name>
    <dbReference type="NCBI Taxonomy" id="198213"/>
    <lineage>
        <taxon>Eukaryota</taxon>
        <taxon>Viridiplantae</taxon>
        <taxon>Streptophyta</taxon>
        <taxon>Embryophyta</taxon>
        <taxon>Tracheophyta</taxon>
        <taxon>Spermatophyta</taxon>
        <taxon>Magnoliopsida</taxon>
        <taxon>Liliopsida</taxon>
        <taxon>Poales</taxon>
        <taxon>Cyperaceae</taxon>
        <taxon>Cyperoideae</taxon>
        <taxon>Rhynchosporeae</taxon>
        <taxon>Rhynchospora</taxon>
    </lineage>
</organism>
<sequence length="191" mass="21070">MCITDKFYGCIDCRYYLHVTCATTKRSMDHPSHPAHTLEFELSPFYDNGKFYCDACCGTGTSFSLACRKCNYKLHLPCAAIPDTITHPSDSHPLSLCYENPHPDKSSAYCCGLCKGTTVDTSKWFYRCATCNYGGHVGCFIPEKLEVVFSGLQKPAAPAPQPRPNGDLQMQMYASMMLANSLSTSIGGMKI</sequence>
<evidence type="ECO:0000313" key="3">
    <source>
        <dbReference type="EMBL" id="KAJ3705800.1"/>
    </source>
</evidence>
<keyword evidence="1" id="KW-0677">Repeat</keyword>
<evidence type="ECO:0000259" key="2">
    <source>
        <dbReference type="Pfam" id="PF03107"/>
    </source>
</evidence>
<dbReference type="PANTHER" id="PTHR46288">
    <property type="entry name" value="PHORBOL-ESTER/DAG-TYPE DOMAIN-CONTAINING PROTEIN"/>
    <property type="match status" value="1"/>
</dbReference>
<protein>
    <recommendedName>
        <fullName evidence="2">DC1 domain-containing protein</fullName>
    </recommendedName>
</protein>
<keyword evidence="4" id="KW-1185">Reference proteome</keyword>
<feature type="domain" description="DC1" evidence="2">
    <location>
        <begin position="90"/>
        <end position="139"/>
    </location>
</feature>
<proteinExistence type="predicted"/>
<feature type="domain" description="DC1" evidence="2">
    <location>
        <begin position="31"/>
        <end position="79"/>
    </location>
</feature>
<dbReference type="EMBL" id="JAMRDG010000001">
    <property type="protein sequence ID" value="KAJ3705800.1"/>
    <property type="molecule type" value="Genomic_DNA"/>
</dbReference>
<comment type="caution">
    <text evidence="3">The sequence shown here is derived from an EMBL/GenBank/DDBJ whole genome shotgun (WGS) entry which is preliminary data.</text>
</comment>
<dbReference type="AlphaFoldDB" id="A0AAD5ZXG9"/>
<reference evidence="3 4" key="1">
    <citation type="journal article" date="2022" name="Cell">
        <title>Repeat-based holocentromeres influence genome architecture and karyotype evolution.</title>
        <authorList>
            <person name="Hofstatter P.G."/>
            <person name="Thangavel G."/>
            <person name="Lux T."/>
            <person name="Neumann P."/>
            <person name="Vondrak T."/>
            <person name="Novak P."/>
            <person name="Zhang M."/>
            <person name="Costa L."/>
            <person name="Castellani M."/>
            <person name="Scott A."/>
            <person name="Toegelov H."/>
            <person name="Fuchs J."/>
            <person name="Mata-Sucre Y."/>
            <person name="Dias Y."/>
            <person name="Vanzela A.L.L."/>
            <person name="Huettel B."/>
            <person name="Almeida C.C.S."/>
            <person name="Simkova H."/>
            <person name="Souza G."/>
            <person name="Pedrosa-Harand A."/>
            <person name="Macas J."/>
            <person name="Mayer K.F.X."/>
            <person name="Houben A."/>
            <person name="Marques A."/>
        </authorList>
    </citation>
    <scope>NUCLEOTIDE SEQUENCE [LARGE SCALE GENOMIC DNA]</scope>
    <source>
        <strain evidence="3">RhyTen1mFocal</strain>
    </source>
</reference>
<evidence type="ECO:0000313" key="4">
    <source>
        <dbReference type="Proteomes" id="UP001210211"/>
    </source>
</evidence>
<evidence type="ECO:0000256" key="1">
    <source>
        <dbReference type="ARBA" id="ARBA00022737"/>
    </source>
</evidence>
<dbReference type="Proteomes" id="UP001210211">
    <property type="component" value="Unassembled WGS sequence"/>
</dbReference>
<accession>A0AAD5ZXG9</accession>
<dbReference type="Pfam" id="PF03107">
    <property type="entry name" value="C1_2"/>
    <property type="match status" value="2"/>
</dbReference>
<dbReference type="InterPro" id="IPR004146">
    <property type="entry name" value="DC1"/>
</dbReference>
<dbReference type="SUPFAM" id="SSF57889">
    <property type="entry name" value="Cysteine-rich domain"/>
    <property type="match status" value="2"/>
</dbReference>
<gene>
    <name evidence="3" type="ORF">LUZ61_009505</name>
</gene>
<dbReference type="InterPro" id="IPR046349">
    <property type="entry name" value="C1-like_sf"/>
</dbReference>
<dbReference type="PANTHER" id="PTHR46288:SF80">
    <property type="entry name" value="CYSTEINE_HISTIDINE-RICH C1 DOMAIN FAMILY PROTEIN"/>
    <property type="match status" value="1"/>
</dbReference>
<name>A0AAD5ZXG9_9POAL</name>